<dbReference type="AlphaFoldDB" id="A0A1Y1CI15"/>
<dbReference type="Proteomes" id="UP000218267">
    <property type="component" value="Chromosome"/>
</dbReference>
<gene>
    <name evidence="2" type="ORF">ALGA_1644</name>
</gene>
<dbReference type="KEGG" id="mbas:ALGA_1644"/>
<dbReference type="Pfam" id="PF02579">
    <property type="entry name" value="Nitro_FeMo-Co"/>
    <property type="match status" value="1"/>
</dbReference>
<dbReference type="RefSeq" id="WP_096428895.1">
    <property type="nucleotide sequence ID" value="NZ_AP018042.1"/>
</dbReference>
<reference evidence="2 3" key="1">
    <citation type="journal article" date="2018" name="Mar. Genomics">
        <title>Complete genome sequence of Marinifilaceae bacterium strain SPP2, isolated from the Antarctic marine sediment.</title>
        <authorList>
            <person name="Watanabe M."/>
            <person name="Kojima H."/>
            <person name="Fukui M."/>
        </authorList>
    </citation>
    <scope>NUCLEOTIDE SEQUENCE [LARGE SCALE GENOMIC DNA]</scope>
    <source>
        <strain evidence="2 3">SPP2</strain>
    </source>
</reference>
<organism evidence="2 3">
    <name type="scientific">Labilibaculum antarcticum</name>
    <dbReference type="NCBI Taxonomy" id="1717717"/>
    <lineage>
        <taxon>Bacteria</taxon>
        <taxon>Pseudomonadati</taxon>
        <taxon>Bacteroidota</taxon>
        <taxon>Bacteroidia</taxon>
        <taxon>Marinilabiliales</taxon>
        <taxon>Marinifilaceae</taxon>
        <taxon>Labilibaculum</taxon>
    </lineage>
</organism>
<reference evidence="3" key="2">
    <citation type="journal article" date="2020" name="Antonie Van Leeuwenhoek">
        <title>Labilibaculum antarcticum sp. nov., a novel facultative anaerobic, psychrotorelant bacterium isolated from marine sediment of Antarctica.</title>
        <authorList>
            <person name="Watanabe M."/>
            <person name="Kojima H."/>
            <person name="Fukui M."/>
        </authorList>
    </citation>
    <scope>NUCLEOTIDE SEQUENCE [LARGE SCALE GENOMIC DNA]</scope>
    <source>
        <strain evidence="3">SPP2</strain>
    </source>
</reference>
<sequence length="145" mass="16806">MNHPKIIFAFAVSDSNKFEAKHFGDVDKYLIYEYCNESFNLLSHQTNTSKDLDEKQLNESIEKGNSIVKLLTDHKVQVLVSLQFGQNIKMINKHFIPVAIHDPNTEEIFKILLKNMKWIIDELEINPPEFRLFSINTGVLKSSIK</sequence>
<dbReference type="OrthoDB" id="1120248at2"/>
<evidence type="ECO:0000313" key="2">
    <source>
        <dbReference type="EMBL" id="BAX80019.1"/>
    </source>
</evidence>
<accession>A0A1Y1CI15</accession>
<evidence type="ECO:0000259" key="1">
    <source>
        <dbReference type="Pfam" id="PF02579"/>
    </source>
</evidence>
<keyword evidence="3" id="KW-1185">Reference proteome</keyword>
<name>A0A1Y1CI15_9BACT</name>
<dbReference type="InterPro" id="IPR036105">
    <property type="entry name" value="DiNase_FeMo-co_biosyn_sf"/>
</dbReference>
<feature type="domain" description="Dinitrogenase iron-molybdenum cofactor biosynthesis" evidence="1">
    <location>
        <begin position="21"/>
        <end position="96"/>
    </location>
</feature>
<dbReference type="InterPro" id="IPR003731">
    <property type="entry name" value="Di-Nase_FeMo-co_biosynth"/>
</dbReference>
<protein>
    <recommendedName>
        <fullName evidence="1">Dinitrogenase iron-molybdenum cofactor biosynthesis domain-containing protein</fullName>
    </recommendedName>
</protein>
<evidence type="ECO:0000313" key="3">
    <source>
        <dbReference type="Proteomes" id="UP000218267"/>
    </source>
</evidence>
<dbReference type="SUPFAM" id="SSF53146">
    <property type="entry name" value="Nitrogenase accessory factor-like"/>
    <property type="match status" value="1"/>
</dbReference>
<dbReference type="EMBL" id="AP018042">
    <property type="protein sequence ID" value="BAX80019.1"/>
    <property type="molecule type" value="Genomic_DNA"/>
</dbReference>
<dbReference type="Gene3D" id="3.30.420.130">
    <property type="entry name" value="Dinitrogenase iron-molybdenum cofactor biosynthesis domain"/>
    <property type="match status" value="1"/>
</dbReference>
<proteinExistence type="predicted"/>